<feature type="binding site" evidence="5">
    <location>
        <position position="270"/>
    </location>
    <ligand>
        <name>Zn(2+)</name>
        <dbReference type="ChEBI" id="CHEBI:29105"/>
        <note>catalytic</note>
    </ligand>
</feature>
<reference evidence="9 10" key="1">
    <citation type="submission" date="2019-11" db="EMBL/GenBank/DDBJ databases">
        <title>Whole-genome sequencing of Allorhizobium vitis.</title>
        <authorList>
            <person name="Gan H.M."/>
            <person name="Savka M.A."/>
        </authorList>
    </citation>
    <scope>NUCLEOTIDE SEQUENCE [LARGE SCALE GENOMIC DNA]</scope>
    <source>
        <strain evidence="8 10">RF2/1</strain>
        <strain evidence="7 9">T1/7</strain>
    </source>
</reference>
<evidence type="ECO:0000313" key="8">
    <source>
        <dbReference type="EMBL" id="MUP11296.1"/>
    </source>
</evidence>
<comment type="similarity">
    <text evidence="5">Belongs to the metallo-dependent hydrolases superfamily. Adenosine and AMP deaminases family. Adenine deaminase type 2 subfamily.</text>
</comment>
<dbReference type="GO" id="GO:0009117">
    <property type="term" value="P:nucleotide metabolic process"/>
    <property type="evidence" value="ECO:0007669"/>
    <property type="project" value="UniProtKB-KW"/>
</dbReference>
<dbReference type="InterPro" id="IPR006330">
    <property type="entry name" value="Ado/ade_deaminase"/>
</dbReference>
<dbReference type="SUPFAM" id="SSF51556">
    <property type="entry name" value="Metallo-dependent hydrolases"/>
    <property type="match status" value="1"/>
</dbReference>
<evidence type="ECO:0000256" key="3">
    <source>
        <dbReference type="ARBA" id="ARBA00022833"/>
    </source>
</evidence>
<feature type="binding site" evidence="5">
    <location>
        <position position="13"/>
    </location>
    <ligand>
        <name>Zn(2+)</name>
        <dbReference type="ChEBI" id="CHEBI:29105"/>
        <note>catalytic</note>
    </ligand>
</feature>
<feature type="domain" description="Adenosine deaminase" evidence="6">
    <location>
        <begin position="7"/>
        <end position="322"/>
    </location>
</feature>
<dbReference type="AlphaFoldDB" id="A0ABD6HAW3"/>
<evidence type="ECO:0000313" key="7">
    <source>
        <dbReference type="EMBL" id="MUO41036.1"/>
    </source>
</evidence>
<dbReference type="GO" id="GO:0000034">
    <property type="term" value="F:adenine deaminase activity"/>
    <property type="evidence" value="ECO:0007669"/>
    <property type="project" value="UniProtKB-UniRule"/>
</dbReference>
<name>A0ABD6HAW3_AGRVI</name>
<evidence type="ECO:0000256" key="5">
    <source>
        <dbReference type="HAMAP-Rule" id="MF_01962"/>
    </source>
</evidence>
<comment type="cofactor">
    <cofactor evidence="5">
        <name>Zn(2+)</name>
        <dbReference type="ChEBI" id="CHEBI:29105"/>
    </cofactor>
    <text evidence="5">Binds 1 zinc ion per subunit.</text>
</comment>
<protein>
    <recommendedName>
        <fullName evidence="5">Adenine deaminase</fullName>
        <shortName evidence="5">ADE</shortName>
        <ecNumber evidence="5">3.5.4.2</ecNumber>
    </recommendedName>
    <alternativeName>
        <fullName evidence="5">Adenine aminohydrolase</fullName>
        <shortName evidence="5">AAH</shortName>
    </alternativeName>
</protein>
<comment type="function">
    <text evidence="5">Catalyzes the hydrolytic deamination of adenine to hypoxanthine. Plays an important role in the purine salvage pathway and in nitrogen catabolism.</text>
</comment>
<dbReference type="GO" id="GO:0043103">
    <property type="term" value="P:hypoxanthine salvage"/>
    <property type="evidence" value="ECO:0007669"/>
    <property type="project" value="UniProtKB-UniRule"/>
</dbReference>
<dbReference type="Gene3D" id="3.20.20.140">
    <property type="entry name" value="Metal-dependent hydrolases"/>
    <property type="match status" value="1"/>
</dbReference>
<evidence type="ECO:0000256" key="4">
    <source>
        <dbReference type="ARBA" id="ARBA00023080"/>
    </source>
</evidence>
<dbReference type="SMR" id="A0ABD6HAW3"/>
<comment type="caution">
    <text evidence="8">The sequence shown here is derived from an EMBL/GenBank/DDBJ whole genome shotgun (WGS) entry which is preliminary data.</text>
</comment>
<accession>A0ABD6HAW3</accession>
<feature type="binding site" evidence="5">
    <location>
        <position position="271"/>
    </location>
    <ligand>
        <name>substrate</name>
    </ligand>
</feature>
<dbReference type="InterPro" id="IPR032466">
    <property type="entry name" value="Metal_Hydrolase"/>
</dbReference>
<organism evidence="8 10">
    <name type="scientific">Agrobacterium vitis</name>
    <name type="common">Rhizobium vitis</name>
    <dbReference type="NCBI Taxonomy" id="373"/>
    <lineage>
        <taxon>Bacteria</taxon>
        <taxon>Pseudomonadati</taxon>
        <taxon>Pseudomonadota</taxon>
        <taxon>Alphaproteobacteria</taxon>
        <taxon>Hyphomicrobiales</taxon>
        <taxon>Rhizobiaceae</taxon>
        <taxon>Rhizobium/Agrobacterium group</taxon>
        <taxon>Agrobacterium</taxon>
    </lineage>
</organism>
<dbReference type="EMBL" id="MBFA02000009">
    <property type="protein sequence ID" value="MUP11296.1"/>
    <property type="molecule type" value="Genomic_DNA"/>
</dbReference>
<dbReference type="Proteomes" id="UP000179454">
    <property type="component" value="Unassembled WGS sequence"/>
</dbReference>
<dbReference type="EMBL" id="MBFE02000002">
    <property type="protein sequence ID" value="MUO41036.1"/>
    <property type="molecule type" value="Genomic_DNA"/>
</dbReference>
<dbReference type="InterPro" id="IPR001365">
    <property type="entry name" value="A_deaminase_dom"/>
</dbReference>
<dbReference type="GO" id="GO:0008270">
    <property type="term" value="F:zinc ion binding"/>
    <property type="evidence" value="ECO:0007669"/>
    <property type="project" value="UniProtKB-UniRule"/>
</dbReference>
<dbReference type="NCBIfam" id="NF006848">
    <property type="entry name" value="PRK09358.1-3"/>
    <property type="match status" value="1"/>
</dbReference>
<dbReference type="GO" id="GO:0006146">
    <property type="term" value="P:adenine catabolic process"/>
    <property type="evidence" value="ECO:0007669"/>
    <property type="project" value="UniProtKB-UniRule"/>
</dbReference>
<evidence type="ECO:0000256" key="2">
    <source>
        <dbReference type="ARBA" id="ARBA00022801"/>
    </source>
</evidence>
<feature type="binding site" evidence="5">
    <location>
        <position position="11"/>
    </location>
    <ligand>
        <name>Zn(2+)</name>
        <dbReference type="ChEBI" id="CHEBI:29105"/>
        <note>catalytic</note>
    </ligand>
</feature>
<keyword evidence="3 5" id="KW-0862">Zinc</keyword>
<dbReference type="RefSeq" id="WP_012654674.1">
    <property type="nucleotide sequence ID" value="NZ_MBFA02000009.1"/>
</dbReference>
<keyword evidence="2 5" id="KW-0378">Hydrolase</keyword>
<dbReference type="Proteomes" id="UP000179536">
    <property type="component" value="Unassembled WGS sequence"/>
</dbReference>
<feature type="active site" description="Proton donor" evidence="5">
    <location>
        <position position="192"/>
    </location>
</feature>
<evidence type="ECO:0000259" key="6">
    <source>
        <dbReference type="Pfam" id="PF00962"/>
    </source>
</evidence>
<dbReference type="EC" id="3.5.4.2" evidence="5"/>
<dbReference type="PANTHER" id="PTHR43114:SF6">
    <property type="entry name" value="ADENINE DEAMINASE"/>
    <property type="match status" value="1"/>
</dbReference>
<feature type="binding site" evidence="5">
    <location>
        <position position="189"/>
    </location>
    <ligand>
        <name>Zn(2+)</name>
        <dbReference type="ChEBI" id="CHEBI:29105"/>
        <note>catalytic</note>
    </ligand>
</feature>
<dbReference type="NCBIfam" id="TIGR01430">
    <property type="entry name" value="aden_deam"/>
    <property type="match status" value="1"/>
</dbReference>
<dbReference type="HAMAP" id="MF_01962">
    <property type="entry name" value="Adenine_deaminase"/>
    <property type="match status" value="1"/>
</dbReference>
<keyword evidence="1 5" id="KW-0479">Metal-binding</keyword>
<evidence type="ECO:0000313" key="9">
    <source>
        <dbReference type="Proteomes" id="UP000179454"/>
    </source>
</evidence>
<proteinExistence type="inferred from homology"/>
<dbReference type="InterPro" id="IPR028892">
    <property type="entry name" value="ADE"/>
</dbReference>
<dbReference type="Pfam" id="PF00962">
    <property type="entry name" value="A_deaminase"/>
    <property type="match status" value="1"/>
</dbReference>
<sequence length="332" mass="35821">MTASLLKAELHCHIEGAAPPALVAAQAEKYGIDASSFIRNGSYVWEDFTSFIAAYDFVASVFRTEEDFAALAEAYLIELAGVNTIYSELFVSPDHGEAVGLSAEAYIEGLAEGIVAARIKTGIECRMVIIGERHLGPENVLRRAKWLADYHHPLITGFNMAGEERMNRVADYAPAFDIAREAGYGITIHAGELCGAFSVRDALDLVRPSRIGHGVRAIEDADLVQRLADEGVVLEVCPASNIALKVFEDYASHPMRDLTDAGVRVCINSDDPPFFATSLANDYAIAASMGFSDVEIDAMTRTAIEAAFVDEATRQNLLQRLQAAGSGDEAAI</sequence>
<evidence type="ECO:0000256" key="1">
    <source>
        <dbReference type="ARBA" id="ARBA00022723"/>
    </source>
</evidence>
<keyword evidence="9" id="KW-1185">Reference proteome</keyword>
<comment type="catalytic activity">
    <reaction evidence="5">
        <text>adenine + H2O + H(+) = hypoxanthine + NH4(+)</text>
        <dbReference type="Rhea" id="RHEA:23688"/>
        <dbReference type="ChEBI" id="CHEBI:15377"/>
        <dbReference type="ChEBI" id="CHEBI:15378"/>
        <dbReference type="ChEBI" id="CHEBI:16708"/>
        <dbReference type="ChEBI" id="CHEBI:17368"/>
        <dbReference type="ChEBI" id="CHEBI:28938"/>
        <dbReference type="EC" id="3.5.4.2"/>
    </reaction>
</comment>
<gene>
    <name evidence="8" type="ORF">BBK91_015650</name>
    <name evidence="7" type="ORF">BBL17_004375</name>
</gene>
<evidence type="ECO:0000313" key="10">
    <source>
        <dbReference type="Proteomes" id="UP000179536"/>
    </source>
</evidence>
<keyword evidence="4 5" id="KW-0546">Nucleotide metabolism</keyword>
<feature type="site" description="Important for catalytic activity" evidence="5">
    <location>
        <position position="213"/>
    </location>
</feature>
<dbReference type="PANTHER" id="PTHR43114">
    <property type="entry name" value="ADENINE DEAMINASE"/>
    <property type="match status" value="1"/>
</dbReference>